<proteinExistence type="inferred from homology"/>
<keyword evidence="3 4" id="KW-0786">Thiamine pyrophosphate</keyword>
<evidence type="ECO:0000313" key="8">
    <source>
        <dbReference type="EMBL" id="AMC10719.1"/>
    </source>
</evidence>
<protein>
    <submittedName>
        <fullName evidence="8">Acetolactate synthase large subunit</fullName>
    </submittedName>
</protein>
<dbReference type="InterPro" id="IPR029061">
    <property type="entry name" value="THDP-binding"/>
</dbReference>
<dbReference type="CDD" id="cd00568">
    <property type="entry name" value="TPP_enzymes"/>
    <property type="match status" value="1"/>
</dbReference>
<sequence length="579" mass="63809">MKRTGANLAVYALEQIGVKYTFGVPGVHNIELYDELNNSKQIEPVLVTHEGGASFMALGVSCTSKSIGTLMIVPAAGTTNAMSGIGEAFLDGIPMLIFSGGTRQDSGRHYQLHQLNQANLVKEITKAYFKIETHNDIISTIYKAYEIAISGEPGPVFIEIPMEVQMFKGEVKELLNYVKNYQNPIIEKQQIKQAAKLLSEASNPGIYVGWGAANAVKYTEKIAELLEAPVATTLQGKASFPASNKYHTGFGFGPNSVPASQKAFKNCDAMLAVGVRFSEIGTGSYGVKVPENLIHIDINSEVFNKNYQTKVSIKGDAEETLKLLVEELGKMTTIKSKKSAALTKTIKEEKEKYFNEWKEKKLENRVSPGFFFEALTKYTDDDTYFVVDDGKHTYLAAELLPINKSRHFVSPTDFNCMGFCVPAAIGVKFMNPANKVVGIVGDGGFLMTGMETLTATTYKKGVVYFVFHDGELGQISQFQKIPLKRKVASVIGNVNIKGIADACGATYLNMENDAKIEEVIQKAFQEAAKNIPVIVDVAIDYSKKTFMTKGVVKVNLARFSFKEKMRFIGRAMKRHLLEK</sequence>
<dbReference type="SUPFAM" id="SSF52518">
    <property type="entry name" value="Thiamin diphosphate-binding fold (THDP-binding)"/>
    <property type="match status" value="2"/>
</dbReference>
<dbReference type="AlphaFoldDB" id="A0A109RNA8"/>
<dbReference type="PANTHER" id="PTHR18968:SF13">
    <property type="entry name" value="ACETOLACTATE SYNTHASE CATALYTIC SUBUNIT, MITOCHONDRIAL"/>
    <property type="match status" value="1"/>
</dbReference>
<gene>
    <name evidence="8" type="ORF">Lupro_05435</name>
</gene>
<dbReference type="Gene3D" id="3.40.50.1220">
    <property type="entry name" value="TPP-binding domain"/>
    <property type="match status" value="1"/>
</dbReference>
<dbReference type="GO" id="GO:0000287">
    <property type="term" value="F:magnesium ion binding"/>
    <property type="evidence" value="ECO:0007669"/>
    <property type="project" value="InterPro"/>
</dbReference>
<evidence type="ECO:0000256" key="2">
    <source>
        <dbReference type="ARBA" id="ARBA00007812"/>
    </source>
</evidence>
<dbReference type="KEGG" id="lut:Lupro_05435"/>
<dbReference type="OrthoDB" id="4494979at2"/>
<dbReference type="CDD" id="cd07035">
    <property type="entry name" value="TPP_PYR_POX_like"/>
    <property type="match status" value="1"/>
</dbReference>
<dbReference type="Pfam" id="PF00205">
    <property type="entry name" value="TPP_enzyme_M"/>
    <property type="match status" value="1"/>
</dbReference>
<dbReference type="InterPro" id="IPR011766">
    <property type="entry name" value="TPP_enzyme_TPP-bd"/>
</dbReference>
<dbReference type="PANTHER" id="PTHR18968">
    <property type="entry name" value="THIAMINE PYROPHOSPHATE ENZYMES"/>
    <property type="match status" value="1"/>
</dbReference>
<dbReference type="Gene3D" id="3.40.50.970">
    <property type="match status" value="2"/>
</dbReference>
<dbReference type="GO" id="GO:0030976">
    <property type="term" value="F:thiamine pyrophosphate binding"/>
    <property type="evidence" value="ECO:0007669"/>
    <property type="project" value="InterPro"/>
</dbReference>
<comment type="similarity">
    <text evidence="2 4">Belongs to the TPP enzyme family.</text>
</comment>
<keyword evidence="9" id="KW-1185">Reference proteome</keyword>
<dbReference type="PATRIC" id="fig|1622118.3.peg.1134"/>
<dbReference type="EMBL" id="CP013355">
    <property type="protein sequence ID" value="AMC10719.1"/>
    <property type="molecule type" value="Genomic_DNA"/>
</dbReference>
<evidence type="ECO:0000259" key="5">
    <source>
        <dbReference type="Pfam" id="PF00205"/>
    </source>
</evidence>
<dbReference type="Pfam" id="PF02776">
    <property type="entry name" value="TPP_enzyme_N"/>
    <property type="match status" value="1"/>
</dbReference>
<dbReference type="InterPro" id="IPR012000">
    <property type="entry name" value="Thiamin_PyroP_enz_cen_dom"/>
</dbReference>
<evidence type="ECO:0000256" key="4">
    <source>
        <dbReference type="RuleBase" id="RU362132"/>
    </source>
</evidence>
<accession>A0A109RNA8</accession>
<dbReference type="GO" id="GO:0009097">
    <property type="term" value="P:isoleucine biosynthetic process"/>
    <property type="evidence" value="ECO:0007669"/>
    <property type="project" value="TreeGrafter"/>
</dbReference>
<evidence type="ECO:0000256" key="3">
    <source>
        <dbReference type="ARBA" id="ARBA00023052"/>
    </source>
</evidence>
<dbReference type="GO" id="GO:0003984">
    <property type="term" value="F:acetolactate synthase activity"/>
    <property type="evidence" value="ECO:0007669"/>
    <property type="project" value="TreeGrafter"/>
</dbReference>
<comment type="cofactor">
    <cofactor evidence="1">
        <name>thiamine diphosphate</name>
        <dbReference type="ChEBI" id="CHEBI:58937"/>
    </cofactor>
</comment>
<dbReference type="GO" id="GO:0050660">
    <property type="term" value="F:flavin adenine dinucleotide binding"/>
    <property type="evidence" value="ECO:0007669"/>
    <property type="project" value="TreeGrafter"/>
</dbReference>
<feature type="domain" description="Thiamine pyrophosphate enzyme central" evidence="5">
    <location>
        <begin position="191"/>
        <end position="323"/>
    </location>
</feature>
<dbReference type="GO" id="GO:0005948">
    <property type="term" value="C:acetolactate synthase complex"/>
    <property type="evidence" value="ECO:0007669"/>
    <property type="project" value="TreeGrafter"/>
</dbReference>
<dbReference type="InterPro" id="IPR045229">
    <property type="entry name" value="TPP_enz"/>
</dbReference>
<organism evidence="8 9">
    <name type="scientific">Lutibacter profundi</name>
    <dbReference type="NCBI Taxonomy" id="1622118"/>
    <lineage>
        <taxon>Bacteria</taxon>
        <taxon>Pseudomonadati</taxon>
        <taxon>Bacteroidota</taxon>
        <taxon>Flavobacteriia</taxon>
        <taxon>Flavobacteriales</taxon>
        <taxon>Flavobacteriaceae</taxon>
        <taxon>Lutibacter</taxon>
    </lineage>
</organism>
<dbReference type="GO" id="GO:0009099">
    <property type="term" value="P:L-valine biosynthetic process"/>
    <property type="evidence" value="ECO:0007669"/>
    <property type="project" value="TreeGrafter"/>
</dbReference>
<dbReference type="RefSeq" id="WP_068207026.1">
    <property type="nucleotide sequence ID" value="NZ_CP013355.1"/>
</dbReference>
<feature type="domain" description="Thiamine pyrophosphate enzyme N-terminal TPP-binding" evidence="7">
    <location>
        <begin position="4"/>
        <end position="119"/>
    </location>
</feature>
<evidence type="ECO:0000256" key="1">
    <source>
        <dbReference type="ARBA" id="ARBA00001964"/>
    </source>
</evidence>
<dbReference type="InterPro" id="IPR012001">
    <property type="entry name" value="Thiamin_PyroP_enz_TPP-bd_dom"/>
</dbReference>
<evidence type="ECO:0000313" key="9">
    <source>
        <dbReference type="Proteomes" id="UP000059672"/>
    </source>
</evidence>
<dbReference type="SUPFAM" id="SSF52467">
    <property type="entry name" value="DHS-like NAD/FAD-binding domain"/>
    <property type="match status" value="1"/>
</dbReference>
<dbReference type="PROSITE" id="PS00187">
    <property type="entry name" value="TPP_ENZYMES"/>
    <property type="match status" value="1"/>
</dbReference>
<reference evidence="9" key="1">
    <citation type="submission" date="2015-12" db="EMBL/GenBank/DDBJ databases">
        <title>Complete genome sequence of Lutibacter profundus strain LP1.</title>
        <authorList>
            <person name="Wissuwa J."/>
            <person name="Le Moine Bauer S."/>
            <person name="Stokke R."/>
            <person name="Dahle H."/>
            <person name="Steen I.H."/>
        </authorList>
    </citation>
    <scope>NUCLEOTIDE SEQUENCE [LARGE SCALE GENOMIC DNA]</scope>
    <source>
        <strain evidence="9">LP1</strain>
    </source>
</reference>
<evidence type="ECO:0000259" key="6">
    <source>
        <dbReference type="Pfam" id="PF02775"/>
    </source>
</evidence>
<dbReference type="InterPro" id="IPR000399">
    <property type="entry name" value="TPP-bd_CS"/>
</dbReference>
<evidence type="ECO:0000259" key="7">
    <source>
        <dbReference type="Pfam" id="PF02776"/>
    </source>
</evidence>
<reference evidence="8 9" key="2">
    <citation type="journal article" date="2016" name="Int. J. Syst. Evol. Microbiol.">
        <title>Lutibacter profundi sp. nov., isolated from a deep-sea hydrothermal system on the Arctic Mid-Ocean Ridge and emended description of the genus Lutibacter.</title>
        <authorList>
            <person name="Le Moine Bauer S."/>
            <person name="Roalkvam I."/>
            <person name="Steen I.H."/>
            <person name="Dahle H."/>
        </authorList>
    </citation>
    <scope>NUCLEOTIDE SEQUENCE [LARGE SCALE GENOMIC DNA]</scope>
    <source>
        <strain evidence="8 9">LP1</strain>
    </source>
</reference>
<dbReference type="Pfam" id="PF02775">
    <property type="entry name" value="TPP_enzyme_C"/>
    <property type="match status" value="1"/>
</dbReference>
<dbReference type="STRING" id="1622118.Lupro_05435"/>
<dbReference type="Proteomes" id="UP000059672">
    <property type="component" value="Chromosome"/>
</dbReference>
<name>A0A109RNA8_9FLAO</name>
<feature type="domain" description="Thiamine pyrophosphate enzyme TPP-binding" evidence="6">
    <location>
        <begin position="390"/>
        <end position="537"/>
    </location>
</feature>
<dbReference type="InterPro" id="IPR029035">
    <property type="entry name" value="DHS-like_NAD/FAD-binding_dom"/>
</dbReference>